<dbReference type="Proteomes" id="UP000249590">
    <property type="component" value="Unassembled WGS sequence"/>
</dbReference>
<evidence type="ECO:0000259" key="5">
    <source>
        <dbReference type="PROSITE" id="PS50968"/>
    </source>
</evidence>
<accession>A0A8B2NJA7</accession>
<dbReference type="SUPFAM" id="SSF51230">
    <property type="entry name" value="Single hybrid motif"/>
    <property type="match status" value="1"/>
</dbReference>
<dbReference type="SUPFAM" id="SSF52777">
    <property type="entry name" value="CoA-dependent acyltransferases"/>
    <property type="match status" value="1"/>
</dbReference>
<feature type="domain" description="Lipoyl-binding" evidence="5">
    <location>
        <begin position="1"/>
        <end position="76"/>
    </location>
</feature>
<dbReference type="OrthoDB" id="9805770at2"/>
<proteinExistence type="inferred from homology"/>
<evidence type="ECO:0000256" key="3">
    <source>
        <dbReference type="ARBA" id="ARBA00022823"/>
    </source>
</evidence>
<dbReference type="InterPro" id="IPR003016">
    <property type="entry name" value="2-oxoA_DH_lipoyl-BS"/>
</dbReference>
<evidence type="ECO:0000256" key="1">
    <source>
        <dbReference type="ARBA" id="ARBA00001938"/>
    </source>
</evidence>
<feature type="domain" description="Peripheral subunit-binding (PSBD)" evidence="6">
    <location>
        <begin position="101"/>
        <end position="138"/>
    </location>
</feature>
<evidence type="ECO:0000313" key="8">
    <source>
        <dbReference type="Proteomes" id="UP000249590"/>
    </source>
</evidence>
<dbReference type="Gene3D" id="4.10.320.10">
    <property type="entry name" value="E3-binding domain"/>
    <property type="match status" value="1"/>
</dbReference>
<dbReference type="PANTHER" id="PTHR23151:SF90">
    <property type="entry name" value="DIHYDROLIPOYLLYSINE-RESIDUE ACETYLTRANSFERASE COMPONENT OF PYRUVATE DEHYDROGENASE COMPLEX, MITOCHONDRIAL-RELATED"/>
    <property type="match status" value="1"/>
</dbReference>
<dbReference type="CDD" id="cd06849">
    <property type="entry name" value="lipoyl_domain"/>
    <property type="match status" value="1"/>
</dbReference>
<dbReference type="InterPro" id="IPR011053">
    <property type="entry name" value="Single_hybrid_motif"/>
</dbReference>
<dbReference type="PROSITE" id="PS51826">
    <property type="entry name" value="PSBD"/>
    <property type="match status" value="1"/>
</dbReference>
<dbReference type="SUPFAM" id="SSF47005">
    <property type="entry name" value="Peripheral subunit-binding domain of 2-oxo acid dehydrogenase complex"/>
    <property type="match status" value="1"/>
</dbReference>
<comment type="similarity">
    <text evidence="2 4">Belongs to the 2-oxoacid dehydrogenase family.</text>
</comment>
<sequence>MADLVMPKLGLTMTEGLLREWRIAAGEAFKAGDVVFTVETDKVANEIEADADGVLAEVLVPEGETVPVGTPVARLAGGAVSRPMSAAPRAAPPPAPGGRIVATPLARRLAAAAGIDLAALVGSGANGRIKAADVEAASADARPAAPEAVPTAPQATATLPGAVREIDPGPARLATARRVAAARRDIPDFSVSHTADVADLMALRETLNAADGRPRVSVTHMLIRALGIALAEMPGMNRVWAGETILAYATADVGMVTETPDGLRIPIVRDAGGLSLDAIAAAAAGLAARARAGALSAQDVGGGVVAVSNVGMFGVTAMTPIINPPHAMILGVGADRPVFRPDADGRPALRRELALTLVCDHRVIDGAEAARFLAAVVRILETPVNLLRPPRLAA</sequence>
<dbReference type="InterPro" id="IPR045257">
    <property type="entry name" value="E2/Pdx1"/>
</dbReference>
<dbReference type="Pfam" id="PF00364">
    <property type="entry name" value="Biotin_lipoyl"/>
    <property type="match status" value="1"/>
</dbReference>
<dbReference type="PROSITE" id="PS00189">
    <property type="entry name" value="LIPOYL"/>
    <property type="match status" value="1"/>
</dbReference>
<keyword evidence="4 7" id="KW-0808">Transferase</keyword>
<dbReference type="EC" id="2.3.1.-" evidence="4"/>
<keyword evidence="3 4" id="KW-0450">Lipoyl</keyword>
<evidence type="ECO:0000256" key="4">
    <source>
        <dbReference type="RuleBase" id="RU003423"/>
    </source>
</evidence>
<dbReference type="PROSITE" id="PS50968">
    <property type="entry name" value="BIOTINYL_LIPOYL"/>
    <property type="match status" value="1"/>
</dbReference>
<keyword evidence="8" id="KW-1185">Reference proteome</keyword>
<gene>
    <name evidence="7" type="ORF">DLJ53_27090</name>
</gene>
<evidence type="ECO:0000259" key="6">
    <source>
        <dbReference type="PROSITE" id="PS51826"/>
    </source>
</evidence>
<dbReference type="Pfam" id="PF02817">
    <property type="entry name" value="E3_binding"/>
    <property type="match status" value="1"/>
</dbReference>
<dbReference type="EMBL" id="QHHQ01000007">
    <property type="protein sequence ID" value="RAH98366.1"/>
    <property type="molecule type" value="Genomic_DNA"/>
</dbReference>
<keyword evidence="4 7" id="KW-0012">Acyltransferase</keyword>
<comment type="cofactor">
    <cofactor evidence="1 4">
        <name>(R)-lipoate</name>
        <dbReference type="ChEBI" id="CHEBI:83088"/>
    </cofactor>
</comment>
<dbReference type="GO" id="GO:0016746">
    <property type="term" value="F:acyltransferase activity"/>
    <property type="evidence" value="ECO:0007669"/>
    <property type="project" value="UniProtKB-KW"/>
</dbReference>
<name>A0A8B2NJA7_9HYPH</name>
<dbReference type="GO" id="GO:0006086">
    <property type="term" value="P:pyruvate decarboxylation to acetyl-CoA"/>
    <property type="evidence" value="ECO:0007669"/>
    <property type="project" value="InterPro"/>
</dbReference>
<protein>
    <recommendedName>
        <fullName evidence="4">Dihydrolipoamide acetyltransferase component of pyruvate dehydrogenase complex</fullName>
        <ecNumber evidence="4">2.3.1.-</ecNumber>
    </recommendedName>
</protein>
<dbReference type="RefSeq" id="WP_111351223.1">
    <property type="nucleotide sequence ID" value="NZ_QHHQ01000007.1"/>
</dbReference>
<evidence type="ECO:0000313" key="7">
    <source>
        <dbReference type="EMBL" id="RAH98366.1"/>
    </source>
</evidence>
<dbReference type="InterPro" id="IPR004167">
    <property type="entry name" value="PSBD"/>
</dbReference>
<dbReference type="AlphaFoldDB" id="A0A8B2NJA7"/>
<comment type="caution">
    <text evidence="7">The sequence shown here is derived from an EMBL/GenBank/DDBJ whole genome shotgun (WGS) entry which is preliminary data.</text>
</comment>
<evidence type="ECO:0000256" key="2">
    <source>
        <dbReference type="ARBA" id="ARBA00007317"/>
    </source>
</evidence>
<dbReference type="InterPro" id="IPR023213">
    <property type="entry name" value="CAT-like_dom_sf"/>
</dbReference>
<dbReference type="InterPro" id="IPR001078">
    <property type="entry name" value="2-oxoacid_DH_actylTfrase"/>
</dbReference>
<dbReference type="Gene3D" id="2.40.50.100">
    <property type="match status" value="1"/>
</dbReference>
<dbReference type="GO" id="GO:0045254">
    <property type="term" value="C:pyruvate dehydrogenase complex"/>
    <property type="evidence" value="ECO:0007669"/>
    <property type="project" value="InterPro"/>
</dbReference>
<dbReference type="PANTHER" id="PTHR23151">
    <property type="entry name" value="DIHYDROLIPOAMIDE ACETYL/SUCCINYL-TRANSFERASE-RELATED"/>
    <property type="match status" value="1"/>
</dbReference>
<dbReference type="InterPro" id="IPR036625">
    <property type="entry name" value="E3-bd_dom_sf"/>
</dbReference>
<dbReference type="Pfam" id="PF00198">
    <property type="entry name" value="2-oxoacid_dh"/>
    <property type="match status" value="1"/>
</dbReference>
<dbReference type="InterPro" id="IPR000089">
    <property type="entry name" value="Biotin_lipoyl"/>
</dbReference>
<organism evidence="7 8">
    <name type="scientific">Acuticoccus sediminis</name>
    <dbReference type="NCBI Taxonomy" id="2184697"/>
    <lineage>
        <taxon>Bacteria</taxon>
        <taxon>Pseudomonadati</taxon>
        <taxon>Pseudomonadota</taxon>
        <taxon>Alphaproteobacteria</taxon>
        <taxon>Hyphomicrobiales</taxon>
        <taxon>Amorphaceae</taxon>
        <taxon>Acuticoccus</taxon>
    </lineage>
</organism>
<dbReference type="Gene3D" id="3.30.559.10">
    <property type="entry name" value="Chloramphenicol acetyltransferase-like domain"/>
    <property type="match status" value="1"/>
</dbReference>
<reference evidence="7 8" key="1">
    <citation type="submission" date="2018-05" db="EMBL/GenBank/DDBJ databases">
        <title>Acuticoccus sediminis sp. nov., isolated from deep-sea sediment of Indian Ocean.</title>
        <authorList>
            <person name="Liu X."/>
            <person name="Lai Q."/>
            <person name="Du Y."/>
            <person name="Sun F."/>
            <person name="Zhang X."/>
            <person name="Wang S."/>
            <person name="Shao Z."/>
        </authorList>
    </citation>
    <scope>NUCLEOTIDE SEQUENCE [LARGE SCALE GENOMIC DNA]</scope>
    <source>
        <strain evidence="7 8">PTG4-2</strain>
    </source>
</reference>